<feature type="transmembrane region" description="Helical" evidence="9">
    <location>
        <begin position="12"/>
        <end position="31"/>
    </location>
</feature>
<feature type="transmembrane region" description="Helical" evidence="9">
    <location>
        <begin position="310"/>
        <end position="329"/>
    </location>
</feature>
<keyword evidence="4" id="KW-1003">Cell membrane</keyword>
<dbReference type="EMBL" id="SMGQ01000013">
    <property type="protein sequence ID" value="TCK92781.1"/>
    <property type="molecule type" value="Genomic_DNA"/>
</dbReference>
<evidence type="ECO:0000256" key="7">
    <source>
        <dbReference type="ARBA" id="ARBA00023136"/>
    </source>
</evidence>
<comment type="caution">
    <text evidence="10">The sequence shown here is derived from an EMBL/GenBank/DDBJ whole genome shotgun (WGS) entry which is preliminary data.</text>
</comment>
<feature type="transmembrane region" description="Helical" evidence="9">
    <location>
        <begin position="187"/>
        <end position="206"/>
    </location>
</feature>
<dbReference type="OrthoDB" id="9793390at2"/>
<keyword evidence="6 9" id="KW-1133">Transmembrane helix</keyword>
<evidence type="ECO:0000256" key="4">
    <source>
        <dbReference type="ARBA" id="ARBA00022475"/>
    </source>
</evidence>
<evidence type="ECO:0000256" key="9">
    <source>
        <dbReference type="SAM" id="Phobius"/>
    </source>
</evidence>
<dbReference type="RefSeq" id="WP_132282639.1">
    <property type="nucleotide sequence ID" value="NZ_SMGQ01000013.1"/>
</dbReference>
<dbReference type="InterPro" id="IPR002549">
    <property type="entry name" value="AI-2E-like"/>
</dbReference>
<comment type="subcellular location">
    <subcellularLocation>
        <location evidence="1">Cell membrane</location>
        <topology evidence="1">Multi-pass membrane protein</topology>
    </subcellularLocation>
</comment>
<evidence type="ECO:0000256" key="1">
    <source>
        <dbReference type="ARBA" id="ARBA00004651"/>
    </source>
</evidence>
<evidence type="ECO:0000256" key="6">
    <source>
        <dbReference type="ARBA" id="ARBA00022989"/>
    </source>
</evidence>
<keyword evidence="5 9" id="KW-0812">Transmembrane</keyword>
<dbReference type="PANTHER" id="PTHR21716:SF53">
    <property type="entry name" value="PERMEASE PERM-RELATED"/>
    <property type="match status" value="1"/>
</dbReference>
<proteinExistence type="inferred from homology"/>
<dbReference type="GO" id="GO:0055085">
    <property type="term" value="P:transmembrane transport"/>
    <property type="evidence" value="ECO:0007669"/>
    <property type="project" value="TreeGrafter"/>
</dbReference>
<keyword evidence="3" id="KW-0813">Transport</keyword>
<organism evidence="10 11">
    <name type="scientific">Natranaerovirga hydrolytica</name>
    <dbReference type="NCBI Taxonomy" id="680378"/>
    <lineage>
        <taxon>Bacteria</taxon>
        <taxon>Bacillati</taxon>
        <taxon>Bacillota</taxon>
        <taxon>Clostridia</taxon>
        <taxon>Lachnospirales</taxon>
        <taxon>Natranaerovirgaceae</taxon>
        <taxon>Natranaerovirga</taxon>
    </lineage>
</organism>
<dbReference type="GO" id="GO:0005886">
    <property type="term" value="C:plasma membrane"/>
    <property type="evidence" value="ECO:0007669"/>
    <property type="project" value="UniProtKB-SubCell"/>
</dbReference>
<accession>A0A4V2Q090</accession>
<evidence type="ECO:0000256" key="5">
    <source>
        <dbReference type="ARBA" id="ARBA00022692"/>
    </source>
</evidence>
<evidence type="ECO:0000313" key="10">
    <source>
        <dbReference type="EMBL" id="TCK92781.1"/>
    </source>
</evidence>
<feature type="transmembrane region" description="Helical" evidence="9">
    <location>
        <begin position="51"/>
        <end position="69"/>
    </location>
</feature>
<protein>
    <submittedName>
        <fullName evidence="10">Putative PurR-regulated permease PerM</fullName>
    </submittedName>
</protein>
<reference evidence="10 11" key="1">
    <citation type="submission" date="2019-03" db="EMBL/GenBank/DDBJ databases">
        <title>Genomic Encyclopedia of Type Strains, Phase IV (KMG-IV): sequencing the most valuable type-strain genomes for metagenomic binning, comparative biology and taxonomic classification.</title>
        <authorList>
            <person name="Goeker M."/>
        </authorList>
    </citation>
    <scope>NUCLEOTIDE SEQUENCE [LARGE SCALE GENOMIC DNA]</scope>
    <source>
        <strain evidence="10 11">DSM 24176</strain>
    </source>
</reference>
<dbReference type="AlphaFoldDB" id="A0A4V2Q090"/>
<feature type="transmembrane region" description="Helical" evidence="9">
    <location>
        <begin position="284"/>
        <end position="303"/>
    </location>
</feature>
<dbReference type="PANTHER" id="PTHR21716">
    <property type="entry name" value="TRANSMEMBRANE PROTEIN"/>
    <property type="match status" value="1"/>
</dbReference>
<feature type="region of interest" description="Disordered" evidence="8">
    <location>
        <begin position="389"/>
        <end position="410"/>
    </location>
</feature>
<evidence type="ECO:0000256" key="8">
    <source>
        <dbReference type="SAM" id="MobiDB-lite"/>
    </source>
</evidence>
<evidence type="ECO:0000256" key="2">
    <source>
        <dbReference type="ARBA" id="ARBA00009773"/>
    </source>
</evidence>
<comment type="similarity">
    <text evidence="2">Belongs to the autoinducer-2 exporter (AI-2E) (TC 2.A.86) family.</text>
</comment>
<feature type="transmembrane region" description="Helical" evidence="9">
    <location>
        <begin position="341"/>
        <end position="364"/>
    </location>
</feature>
<dbReference type="Pfam" id="PF01594">
    <property type="entry name" value="AI-2E_transport"/>
    <property type="match status" value="1"/>
</dbReference>
<feature type="transmembrane region" description="Helical" evidence="9">
    <location>
        <begin position="253"/>
        <end position="278"/>
    </location>
</feature>
<dbReference type="Proteomes" id="UP000294545">
    <property type="component" value="Unassembled WGS sequence"/>
</dbReference>
<evidence type="ECO:0000256" key="3">
    <source>
        <dbReference type="ARBA" id="ARBA00022448"/>
    </source>
</evidence>
<feature type="transmembrane region" description="Helical" evidence="9">
    <location>
        <begin position="90"/>
        <end position="111"/>
    </location>
</feature>
<keyword evidence="11" id="KW-1185">Reference proteome</keyword>
<keyword evidence="7 9" id="KW-0472">Membrane</keyword>
<gene>
    <name evidence="10" type="ORF">EDC19_1936</name>
</gene>
<name>A0A4V2Q090_9FIRM</name>
<evidence type="ECO:0000313" key="11">
    <source>
        <dbReference type="Proteomes" id="UP000294545"/>
    </source>
</evidence>
<sequence length="410" mass="45512">MKFNFFDKKYTNIIKHIILTAVLLYVCFFAITNISKIYSFIISVLSRTISLFSPLLIGIILAYLLNPFVTFYHHKVVLKLRKNKKPKNRLGATALAFISVITLFFIAGYAISWNVRTTNSFTNINDAILILDEFLKGFNNIAGQVQDVLSEYGILEQGEEVAGIVINTVSSVVQIIGNEIIAFMSKLGGYVVNIAISLVITFYLLMDKDKLLKEWNRFLKAVLSSSVINKIKGFWNEADKVFSGYIRGQLIDVMIMSVLISITLLIIGVDFAIIIGVISGFANLIPMVGSIVATIMAVFVALVGDNPMKAVYALICLIILQQIDGNIIVPKVVGTNVNLNPLMVLLAIFIGGSLFGILGMIVAVPITALGKHFYNQFIDSRIKKIEQTERQLKKEKQNSTKEKKPVNTAE</sequence>